<dbReference type="PANTHER" id="PTHR12697">
    <property type="entry name" value="PBS LYASE HEAT-LIKE PROTEIN"/>
    <property type="match status" value="1"/>
</dbReference>
<dbReference type="GO" id="GO:0003676">
    <property type="term" value="F:nucleic acid binding"/>
    <property type="evidence" value="ECO:0007669"/>
    <property type="project" value="InterPro"/>
</dbReference>
<evidence type="ECO:0000313" key="3">
    <source>
        <dbReference type="Proteomes" id="UP000663889"/>
    </source>
</evidence>
<organism evidence="2 3">
    <name type="scientific">Rotaria sordida</name>
    <dbReference type="NCBI Taxonomy" id="392033"/>
    <lineage>
        <taxon>Eukaryota</taxon>
        <taxon>Metazoa</taxon>
        <taxon>Spiralia</taxon>
        <taxon>Gnathifera</taxon>
        <taxon>Rotifera</taxon>
        <taxon>Eurotatoria</taxon>
        <taxon>Bdelloidea</taxon>
        <taxon>Philodinida</taxon>
        <taxon>Philodinidae</taxon>
        <taxon>Rotaria</taxon>
    </lineage>
</organism>
<dbReference type="GO" id="GO:0030117">
    <property type="term" value="C:membrane coat"/>
    <property type="evidence" value="ECO:0007669"/>
    <property type="project" value="InterPro"/>
</dbReference>
<dbReference type="Gene3D" id="3.30.420.10">
    <property type="entry name" value="Ribonuclease H-like superfamily/Ribonuclease H"/>
    <property type="match status" value="1"/>
</dbReference>
<dbReference type="Pfam" id="PF01602">
    <property type="entry name" value="Adaptin_N"/>
    <property type="match status" value="1"/>
</dbReference>
<accession>A0A813T578</accession>
<dbReference type="GO" id="GO:0016192">
    <property type="term" value="P:vesicle-mediated transport"/>
    <property type="evidence" value="ECO:0007669"/>
    <property type="project" value="InterPro"/>
</dbReference>
<dbReference type="Proteomes" id="UP000663889">
    <property type="component" value="Unassembled WGS sequence"/>
</dbReference>
<dbReference type="AlphaFoldDB" id="A0A813T578"/>
<feature type="domain" description="Clathrin/coatomer adaptor adaptin-like N-terminal" evidence="1">
    <location>
        <begin position="9"/>
        <end position="215"/>
    </location>
</feature>
<dbReference type="InterPro" id="IPR002553">
    <property type="entry name" value="Clathrin/coatomer_adapt-like_N"/>
</dbReference>
<evidence type="ECO:0000313" key="2">
    <source>
        <dbReference type="EMBL" id="CAF0805619.1"/>
    </source>
</evidence>
<dbReference type="PANTHER" id="PTHR12697:SF5">
    <property type="entry name" value="DEOXYHYPUSINE HYDROXYLASE"/>
    <property type="match status" value="1"/>
</dbReference>
<dbReference type="SMART" id="SM00567">
    <property type="entry name" value="EZ_HEAT"/>
    <property type="match status" value="5"/>
</dbReference>
<dbReference type="Gene3D" id="1.25.10.10">
    <property type="entry name" value="Leucine-rich Repeat Variant"/>
    <property type="match status" value="2"/>
</dbReference>
<gene>
    <name evidence="2" type="ORF">SEV965_LOCUS857</name>
</gene>
<dbReference type="GO" id="GO:0006886">
    <property type="term" value="P:intracellular protein transport"/>
    <property type="evidence" value="ECO:0007669"/>
    <property type="project" value="InterPro"/>
</dbReference>
<sequence>MGEKAATTEVINRLVSALGDKHFRRRIMACDALGKIGEKAATSEVINRLVSALGDKNSDVRASACDALVQMGEKAATSEVINRLMTALDDENSDVRSSVCDVLGRMGEKAATTEVINRLVSALGDKDFWRRITACDALGKIGEKAATSEVINRLLTALGNKDSWVRSRACYALGEMGEKAATSEVINRLMSALDGKDSNVRNSAYEALRKMGEKAATKPEQSWDGAYFREIILQQHVISFLCDPSNVLDTNEVIFLHDKAPCMKANVTQHLLEDENAKFWGNSIWPGDSPNMNPTENIGAIIKDKVEELMANEDRRNRYNYDVLKINLESTLEDFEDDTDLFVDLLCSMKKRFDALKAIEGSHTNF</sequence>
<comment type="caution">
    <text evidence="2">The sequence shown here is derived from an EMBL/GenBank/DDBJ whole genome shotgun (WGS) entry which is preliminary data.</text>
</comment>
<dbReference type="InterPro" id="IPR036397">
    <property type="entry name" value="RNaseH_sf"/>
</dbReference>
<dbReference type="SUPFAM" id="SSF48371">
    <property type="entry name" value="ARM repeat"/>
    <property type="match status" value="1"/>
</dbReference>
<proteinExistence type="predicted"/>
<dbReference type="InterPro" id="IPR004155">
    <property type="entry name" value="PBS_lyase_HEAT"/>
</dbReference>
<dbReference type="InterPro" id="IPR011989">
    <property type="entry name" value="ARM-like"/>
</dbReference>
<reference evidence="2" key="1">
    <citation type="submission" date="2021-02" db="EMBL/GenBank/DDBJ databases">
        <authorList>
            <person name="Nowell W R."/>
        </authorList>
    </citation>
    <scope>NUCLEOTIDE SEQUENCE</scope>
</reference>
<dbReference type="InterPro" id="IPR016024">
    <property type="entry name" value="ARM-type_fold"/>
</dbReference>
<evidence type="ECO:0000259" key="1">
    <source>
        <dbReference type="Pfam" id="PF01602"/>
    </source>
</evidence>
<dbReference type="EMBL" id="CAJNOU010000015">
    <property type="protein sequence ID" value="CAF0805619.1"/>
    <property type="molecule type" value="Genomic_DNA"/>
</dbReference>
<protein>
    <recommendedName>
        <fullName evidence="1">Clathrin/coatomer adaptor adaptin-like N-terminal domain-containing protein</fullName>
    </recommendedName>
</protein>
<name>A0A813T578_9BILA</name>
<dbReference type="GO" id="GO:0016491">
    <property type="term" value="F:oxidoreductase activity"/>
    <property type="evidence" value="ECO:0007669"/>
    <property type="project" value="TreeGrafter"/>
</dbReference>